<protein>
    <submittedName>
        <fullName evidence="1">Uncharacterized protein</fullName>
    </submittedName>
</protein>
<dbReference type="AlphaFoldDB" id="G0U1E8"/>
<proteinExistence type="predicted"/>
<dbReference type="EMBL" id="HE573024">
    <property type="protein sequence ID" value="CCC49903.1"/>
    <property type="molecule type" value="Genomic_DNA"/>
</dbReference>
<organism evidence="1">
    <name type="scientific">Trypanosoma vivax (strain Y486)</name>
    <dbReference type="NCBI Taxonomy" id="1055687"/>
    <lineage>
        <taxon>Eukaryota</taxon>
        <taxon>Discoba</taxon>
        <taxon>Euglenozoa</taxon>
        <taxon>Kinetoplastea</taxon>
        <taxon>Metakinetoplastina</taxon>
        <taxon>Trypanosomatida</taxon>
        <taxon>Trypanosomatidae</taxon>
        <taxon>Trypanosoma</taxon>
        <taxon>Duttonella</taxon>
    </lineage>
</organism>
<accession>G0U1E8</accession>
<name>G0U1E8_TRYVY</name>
<gene>
    <name evidence="1" type="ORF">TVY486_0805100</name>
</gene>
<evidence type="ECO:0000313" key="1">
    <source>
        <dbReference type="EMBL" id="CCC49903.1"/>
    </source>
</evidence>
<sequence>MQPRVPNLFVAPCFRKQSCADGGGGMLLLTCVCQKTIVPLPYYKLLCLSYMREVYGVLIPLPHIIQQVHETASPQCLLPEPSATAPMACAATTQQGCMAPLCFASHPLEWEGEGVYTDLSVSSSICRQITAGGGGIFFSFKS</sequence>
<reference evidence="1" key="1">
    <citation type="journal article" date="2012" name="Proc. Natl. Acad. Sci. U.S.A.">
        <title>Antigenic diversity is generated by distinct evolutionary mechanisms in African trypanosome species.</title>
        <authorList>
            <person name="Jackson A.P."/>
            <person name="Berry A."/>
            <person name="Aslett M."/>
            <person name="Allison H.C."/>
            <person name="Burton P."/>
            <person name="Vavrova-Anderson J."/>
            <person name="Brown R."/>
            <person name="Browne H."/>
            <person name="Corton N."/>
            <person name="Hauser H."/>
            <person name="Gamble J."/>
            <person name="Gilderthorp R."/>
            <person name="Marcello L."/>
            <person name="McQuillan J."/>
            <person name="Otto T.D."/>
            <person name="Quail M.A."/>
            <person name="Sanders M.J."/>
            <person name="van Tonder A."/>
            <person name="Ginger M.L."/>
            <person name="Field M.C."/>
            <person name="Barry J.D."/>
            <person name="Hertz-Fowler C."/>
            <person name="Berriman M."/>
        </authorList>
    </citation>
    <scope>NUCLEOTIDE SEQUENCE</scope>
    <source>
        <strain evidence="1">Y486</strain>
    </source>
</reference>
<dbReference type="VEuPathDB" id="TriTrypDB:TvY486_0805100"/>